<proteinExistence type="predicted"/>
<accession>A0A0E9QCM3</accession>
<keyword evidence="1" id="KW-1133">Transmembrane helix</keyword>
<organism evidence="2">
    <name type="scientific">Anguilla anguilla</name>
    <name type="common">European freshwater eel</name>
    <name type="synonym">Muraena anguilla</name>
    <dbReference type="NCBI Taxonomy" id="7936"/>
    <lineage>
        <taxon>Eukaryota</taxon>
        <taxon>Metazoa</taxon>
        <taxon>Chordata</taxon>
        <taxon>Craniata</taxon>
        <taxon>Vertebrata</taxon>
        <taxon>Euteleostomi</taxon>
        <taxon>Actinopterygii</taxon>
        <taxon>Neopterygii</taxon>
        <taxon>Teleostei</taxon>
        <taxon>Anguilliformes</taxon>
        <taxon>Anguillidae</taxon>
        <taxon>Anguilla</taxon>
    </lineage>
</organism>
<keyword evidence="1" id="KW-0812">Transmembrane</keyword>
<sequence length="65" mass="7798">MKWLQYCRYSMLHFGYIGVDSRNSEEMVAIRTVVPMGLLHFWAAHCLMNTGIWHVYFLKRLSILY</sequence>
<evidence type="ECO:0000256" key="1">
    <source>
        <dbReference type="SAM" id="Phobius"/>
    </source>
</evidence>
<dbReference type="AlphaFoldDB" id="A0A0E9QCM3"/>
<reference evidence="2" key="1">
    <citation type="submission" date="2014-11" db="EMBL/GenBank/DDBJ databases">
        <authorList>
            <person name="Amaro Gonzalez C."/>
        </authorList>
    </citation>
    <scope>NUCLEOTIDE SEQUENCE</scope>
</reference>
<feature type="transmembrane region" description="Helical" evidence="1">
    <location>
        <begin position="39"/>
        <end position="58"/>
    </location>
</feature>
<protein>
    <submittedName>
        <fullName evidence="2">Uncharacterized protein</fullName>
    </submittedName>
</protein>
<reference evidence="2" key="2">
    <citation type="journal article" date="2015" name="Fish Shellfish Immunol.">
        <title>Early steps in the European eel (Anguilla anguilla)-Vibrio vulnificus interaction in the gills: Role of the RtxA13 toxin.</title>
        <authorList>
            <person name="Callol A."/>
            <person name="Pajuelo D."/>
            <person name="Ebbesson L."/>
            <person name="Teles M."/>
            <person name="MacKenzie S."/>
            <person name="Amaro C."/>
        </authorList>
    </citation>
    <scope>NUCLEOTIDE SEQUENCE</scope>
</reference>
<evidence type="ECO:0000313" key="2">
    <source>
        <dbReference type="EMBL" id="JAH13843.1"/>
    </source>
</evidence>
<name>A0A0E9QCM3_ANGAN</name>
<dbReference type="EMBL" id="GBXM01094734">
    <property type="protein sequence ID" value="JAH13843.1"/>
    <property type="molecule type" value="Transcribed_RNA"/>
</dbReference>
<keyword evidence="1" id="KW-0472">Membrane</keyword>